<feature type="transmembrane region" description="Helical" evidence="7">
    <location>
        <begin position="186"/>
        <end position="204"/>
    </location>
</feature>
<gene>
    <name evidence="9" type="ORF">WMW72_14525</name>
</gene>
<evidence type="ECO:0000313" key="10">
    <source>
        <dbReference type="Proteomes" id="UP001469365"/>
    </source>
</evidence>
<accession>A0ABU9DLM2</accession>
<evidence type="ECO:0000259" key="8">
    <source>
        <dbReference type="Pfam" id="PF00892"/>
    </source>
</evidence>
<keyword evidence="10" id="KW-1185">Reference proteome</keyword>
<comment type="similarity">
    <text evidence="2">Belongs to the EamA transporter family.</text>
</comment>
<keyword evidence="5 7" id="KW-1133">Transmembrane helix</keyword>
<feature type="transmembrane region" description="Helical" evidence="7">
    <location>
        <begin position="70"/>
        <end position="95"/>
    </location>
</feature>
<organism evidence="9 10">
    <name type="scientific">Paenibacillus filicis</name>
    <dbReference type="NCBI Taxonomy" id="669464"/>
    <lineage>
        <taxon>Bacteria</taxon>
        <taxon>Bacillati</taxon>
        <taxon>Bacillota</taxon>
        <taxon>Bacilli</taxon>
        <taxon>Bacillales</taxon>
        <taxon>Paenibacillaceae</taxon>
        <taxon>Paenibacillus</taxon>
    </lineage>
</organism>
<dbReference type="Pfam" id="PF00892">
    <property type="entry name" value="EamA"/>
    <property type="match status" value="2"/>
</dbReference>
<feature type="transmembrane region" description="Helical" evidence="7">
    <location>
        <begin position="12"/>
        <end position="35"/>
    </location>
</feature>
<protein>
    <submittedName>
        <fullName evidence="9">DMT family transporter</fullName>
    </submittedName>
</protein>
<comment type="caution">
    <text evidence="9">The sequence shown here is derived from an EMBL/GenBank/DDBJ whole genome shotgun (WGS) entry which is preliminary data.</text>
</comment>
<feature type="domain" description="EamA" evidence="8">
    <location>
        <begin position="10"/>
        <end position="142"/>
    </location>
</feature>
<evidence type="ECO:0000256" key="6">
    <source>
        <dbReference type="ARBA" id="ARBA00023136"/>
    </source>
</evidence>
<dbReference type="EMBL" id="JBBPCC010000008">
    <property type="protein sequence ID" value="MEK8129117.1"/>
    <property type="molecule type" value="Genomic_DNA"/>
</dbReference>
<name>A0ABU9DLM2_9BACL</name>
<dbReference type="InterPro" id="IPR000620">
    <property type="entry name" value="EamA_dom"/>
</dbReference>
<dbReference type="RefSeq" id="WP_341416209.1">
    <property type="nucleotide sequence ID" value="NZ_JBBPCC010000008.1"/>
</dbReference>
<keyword evidence="4 7" id="KW-0812">Transmembrane</keyword>
<feature type="transmembrane region" description="Helical" evidence="7">
    <location>
        <begin position="154"/>
        <end position="174"/>
    </location>
</feature>
<dbReference type="InterPro" id="IPR037185">
    <property type="entry name" value="EmrE-like"/>
</dbReference>
<keyword evidence="3" id="KW-1003">Cell membrane</keyword>
<evidence type="ECO:0000313" key="9">
    <source>
        <dbReference type="EMBL" id="MEK8129117.1"/>
    </source>
</evidence>
<feature type="transmembrane region" description="Helical" evidence="7">
    <location>
        <begin position="224"/>
        <end position="243"/>
    </location>
</feature>
<dbReference type="Proteomes" id="UP001469365">
    <property type="component" value="Unassembled WGS sequence"/>
</dbReference>
<feature type="transmembrane region" description="Helical" evidence="7">
    <location>
        <begin position="41"/>
        <end position="58"/>
    </location>
</feature>
<keyword evidence="6 7" id="KW-0472">Membrane</keyword>
<evidence type="ECO:0000256" key="5">
    <source>
        <dbReference type="ARBA" id="ARBA00022989"/>
    </source>
</evidence>
<dbReference type="PANTHER" id="PTHR32322:SF18">
    <property type="entry name" value="S-ADENOSYLMETHIONINE_S-ADENOSYLHOMOCYSTEINE TRANSPORTER"/>
    <property type="match status" value="1"/>
</dbReference>
<evidence type="ECO:0000256" key="1">
    <source>
        <dbReference type="ARBA" id="ARBA00004651"/>
    </source>
</evidence>
<evidence type="ECO:0000256" key="7">
    <source>
        <dbReference type="SAM" id="Phobius"/>
    </source>
</evidence>
<feature type="transmembrane region" description="Helical" evidence="7">
    <location>
        <begin position="280"/>
        <end position="298"/>
    </location>
</feature>
<proteinExistence type="inferred from homology"/>
<comment type="subcellular location">
    <subcellularLocation>
        <location evidence="1">Cell membrane</location>
        <topology evidence="1">Multi-pass membrane protein</topology>
    </subcellularLocation>
</comment>
<evidence type="ECO:0000256" key="3">
    <source>
        <dbReference type="ARBA" id="ARBA00022475"/>
    </source>
</evidence>
<sequence>MNKPPSMRSAYTAAILYAAIIGFSFLFVKMALTAAHPLDMLAHRFSVALIAATIPLLMGKIKIKGSFRELWPLLPLALFYPAMFFSFQTFGLVYASSSETGILYALLPIVSMLMAAIFLKERSTLTQGVFLTLSVAGVLFIFLMKGGSLSNTPLIGTVLILLSVLSSAGYTILVRKLVKRFSSLELTYVMTVIGFVTFHAIAISRNVSAGTLGDYFLPFTHLSFIISIAYLGILSSFLSSYLSNFALSRMEAAKMTTFNQLSTVVAILAGVVFLQEKLEWFHAVGTVMIIAGVIGTNTQRARKVPAAGPERKGVPLDS</sequence>
<feature type="domain" description="EamA" evidence="8">
    <location>
        <begin position="155"/>
        <end position="297"/>
    </location>
</feature>
<dbReference type="Gene3D" id="1.10.3730.20">
    <property type="match status" value="1"/>
</dbReference>
<dbReference type="SUPFAM" id="SSF103481">
    <property type="entry name" value="Multidrug resistance efflux transporter EmrE"/>
    <property type="match status" value="2"/>
</dbReference>
<dbReference type="PANTHER" id="PTHR32322">
    <property type="entry name" value="INNER MEMBRANE TRANSPORTER"/>
    <property type="match status" value="1"/>
</dbReference>
<feature type="transmembrane region" description="Helical" evidence="7">
    <location>
        <begin position="255"/>
        <end position="274"/>
    </location>
</feature>
<dbReference type="InterPro" id="IPR050638">
    <property type="entry name" value="AA-Vitamin_Transporters"/>
</dbReference>
<feature type="transmembrane region" description="Helical" evidence="7">
    <location>
        <begin position="101"/>
        <end position="119"/>
    </location>
</feature>
<feature type="transmembrane region" description="Helical" evidence="7">
    <location>
        <begin position="128"/>
        <end position="148"/>
    </location>
</feature>
<evidence type="ECO:0000256" key="2">
    <source>
        <dbReference type="ARBA" id="ARBA00007362"/>
    </source>
</evidence>
<evidence type="ECO:0000256" key="4">
    <source>
        <dbReference type="ARBA" id="ARBA00022692"/>
    </source>
</evidence>
<reference evidence="9 10" key="1">
    <citation type="submission" date="2024-04" db="EMBL/GenBank/DDBJ databases">
        <title>draft genome sequnece of Paenibacillus filicis.</title>
        <authorList>
            <person name="Kim D.-U."/>
        </authorList>
    </citation>
    <scope>NUCLEOTIDE SEQUENCE [LARGE SCALE GENOMIC DNA]</scope>
    <source>
        <strain evidence="9 10">KACC14197</strain>
    </source>
</reference>